<accession>A0A6P0CD23</accession>
<name>A0A6P0CD23_9RHOB</name>
<protein>
    <recommendedName>
        <fullName evidence="3">DNA-directed DNA polymerase family A palm domain-containing protein</fullName>
    </recommendedName>
</protein>
<dbReference type="Proteomes" id="UP000468591">
    <property type="component" value="Unassembled WGS sequence"/>
</dbReference>
<evidence type="ECO:0008006" key="3">
    <source>
        <dbReference type="Google" id="ProtNLM"/>
    </source>
</evidence>
<sequence>MTAILDPFHSRPIDVHRWSQHPEVGAWVDQLWDEVFKDMQGPRPGPKPKTPFRTQLKILILDIYVAWLEDTELSIGVSMNANAYDTRSRYNALGISKHIIQVIKRLVEAEYLVIAKGSYSGAGAGGNRVTRVRASDRLRALFDRSAVTRDDITRVRTQECVILRGSQDKLVDYEDTDETNRQRGELRAYNLVLANHFIDVSTLEQPQLVTGQDHGRDVIQQISHHHHFIRRVYSRGDWGCNGRFYGGWWQQISSDYRKDILIDDTPTVEVDFKGLHLQLLAAEQGADLPDDPYLLPEGTIPRAPPSLQRTLLKKLVLTALNAADRPSAYRSFRSEWPTGHMGKTLTNEDLKALTDKLLERYHFLRDLVFADQGIRLMNVDSQIAERVHRHFAKQEVVVLSVHDSFIVDYTRVGELRWVLAEASEAVVGRPLPIDRVGVGLDEIDADKREDLKQWRDARVVRCEGYLARKAAWEERVGRTVSPLP</sequence>
<evidence type="ECO:0000313" key="1">
    <source>
        <dbReference type="EMBL" id="NEK24052.1"/>
    </source>
</evidence>
<keyword evidence="2" id="KW-1185">Reference proteome</keyword>
<comment type="caution">
    <text evidence="1">The sequence shown here is derived from an EMBL/GenBank/DDBJ whole genome shotgun (WGS) entry which is preliminary data.</text>
</comment>
<gene>
    <name evidence="1" type="ORF">GV827_16805</name>
</gene>
<evidence type="ECO:0000313" key="2">
    <source>
        <dbReference type="Proteomes" id="UP000468591"/>
    </source>
</evidence>
<dbReference type="EMBL" id="JAABNT010000011">
    <property type="protein sequence ID" value="NEK24052.1"/>
    <property type="molecule type" value="Genomic_DNA"/>
</dbReference>
<dbReference type="AlphaFoldDB" id="A0A6P0CD23"/>
<dbReference type="RefSeq" id="WP_164354973.1">
    <property type="nucleotide sequence ID" value="NZ_JAABNT010000011.1"/>
</dbReference>
<reference evidence="1 2" key="1">
    <citation type="submission" date="2020-01" db="EMBL/GenBank/DDBJ databases">
        <title>Sulfitobacter sediminilitoris sp. nov., isolated from a tidal flat.</title>
        <authorList>
            <person name="Park S."/>
            <person name="Yoon J.-H."/>
        </authorList>
    </citation>
    <scope>NUCLEOTIDE SEQUENCE [LARGE SCALE GENOMIC DNA]</scope>
    <source>
        <strain evidence="1 2">JBTF-M27</strain>
    </source>
</reference>
<proteinExistence type="predicted"/>
<organism evidence="1 2">
    <name type="scientific">Sulfitobacter sediminilitoris</name>
    <dbReference type="NCBI Taxonomy" id="2698830"/>
    <lineage>
        <taxon>Bacteria</taxon>
        <taxon>Pseudomonadati</taxon>
        <taxon>Pseudomonadota</taxon>
        <taxon>Alphaproteobacteria</taxon>
        <taxon>Rhodobacterales</taxon>
        <taxon>Roseobacteraceae</taxon>
        <taxon>Sulfitobacter</taxon>
    </lineage>
</organism>